<feature type="domain" description="N-acetyltransferase" evidence="1">
    <location>
        <begin position="16"/>
        <end position="142"/>
    </location>
</feature>
<protein>
    <submittedName>
        <fullName evidence="2">GNAT family N-acetyltransferase</fullName>
    </submittedName>
</protein>
<evidence type="ECO:0000259" key="1">
    <source>
        <dbReference type="Pfam" id="PF13302"/>
    </source>
</evidence>
<comment type="caution">
    <text evidence="2">The sequence shown here is derived from an EMBL/GenBank/DDBJ whole genome shotgun (WGS) entry which is preliminary data.</text>
</comment>
<name>A0A9D1QC79_9BACT</name>
<dbReference type="InterPro" id="IPR000182">
    <property type="entry name" value="GNAT_dom"/>
</dbReference>
<dbReference type="EMBL" id="DXHL01000004">
    <property type="protein sequence ID" value="HIW09954.1"/>
    <property type="molecule type" value="Genomic_DNA"/>
</dbReference>
<dbReference type="Pfam" id="PF13302">
    <property type="entry name" value="Acetyltransf_3"/>
    <property type="match status" value="1"/>
</dbReference>
<reference evidence="2" key="2">
    <citation type="submission" date="2021-04" db="EMBL/GenBank/DDBJ databases">
        <authorList>
            <person name="Gilroy R."/>
        </authorList>
    </citation>
    <scope>NUCLEOTIDE SEQUENCE</scope>
    <source>
        <strain evidence="2">ChiBcec15-1070</strain>
    </source>
</reference>
<evidence type="ECO:0000313" key="3">
    <source>
        <dbReference type="Proteomes" id="UP000823926"/>
    </source>
</evidence>
<organism evidence="2 3">
    <name type="scientific">Candidatus Rikenella faecigallinarum</name>
    <dbReference type="NCBI Taxonomy" id="2838745"/>
    <lineage>
        <taxon>Bacteria</taxon>
        <taxon>Pseudomonadati</taxon>
        <taxon>Bacteroidota</taxon>
        <taxon>Bacteroidia</taxon>
        <taxon>Bacteroidales</taxon>
        <taxon>Rikenellaceae</taxon>
        <taxon>Rikenella</taxon>
    </lineage>
</organism>
<dbReference type="InterPro" id="IPR016181">
    <property type="entry name" value="Acyl_CoA_acyltransferase"/>
</dbReference>
<dbReference type="SUPFAM" id="SSF55729">
    <property type="entry name" value="Acyl-CoA N-acyltransferases (Nat)"/>
    <property type="match status" value="1"/>
</dbReference>
<evidence type="ECO:0000313" key="2">
    <source>
        <dbReference type="EMBL" id="HIW09954.1"/>
    </source>
</evidence>
<accession>A0A9D1QC79</accession>
<proteinExistence type="predicted"/>
<gene>
    <name evidence="2" type="ORF">H9888_00485</name>
</gene>
<sequence length="183" mass="21726">MRHLDDNFSEERYGLHVRFVNETDAEFIVRLRTDPKLSRFLHPTSPDVSLQQQWITRYRERQRNGEDFYFMFEKPVGVRAGVCRIYDIEADSFTIGSWLFSPEAPAGAAILADIITRETAFELFPTKSLRFDVRKGNTNVLRYQATFHPTLLGEDDLNYYYELSHDNFERYKRLHLRMFALKN</sequence>
<dbReference type="Proteomes" id="UP000823926">
    <property type="component" value="Unassembled WGS sequence"/>
</dbReference>
<reference evidence="2" key="1">
    <citation type="journal article" date="2021" name="PeerJ">
        <title>Extensive microbial diversity within the chicken gut microbiome revealed by metagenomics and culture.</title>
        <authorList>
            <person name="Gilroy R."/>
            <person name="Ravi A."/>
            <person name="Getino M."/>
            <person name="Pursley I."/>
            <person name="Horton D.L."/>
            <person name="Alikhan N.F."/>
            <person name="Baker D."/>
            <person name="Gharbi K."/>
            <person name="Hall N."/>
            <person name="Watson M."/>
            <person name="Adriaenssens E.M."/>
            <person name="Foster-Nyarko E."/>
            <person name="Jarju S."/>
            <person name="Secka A."/>
            <person name="Antonio M."/>
            <person name="Oren A."/>
            <person name="Chaudhuri R.R."/>
            <person name="La Ragione R."/>
            <person name="Hildebrand F."/>
            <person name="Pallen M.J."/>
        </authorList>
    </citation>
    <scope>NUCLEOTIDE SEQUENCE</scope>
    <source>
        <strain evidence="2">ChiBcec15-1070</strain>
    </source>
</reference>
<dbReference type="Gene3D" id="3.40.630.30">
    <property type="match status" value="1"/>
</dbReference>
<dbReference type="AlphaFoldDB" id="A0A9D1QC79"/>
<dbReference type="GO" id="GO:0016747">
    <property type="term" value="F:acyltransferase activity, transferring groups other than amino-acyl groups"/>
    <property type="evidence" value="ECO:0007669"/>
    <property type="project" value="InterPro"/>
</dbReference>